<dbReference type="InterPro" id="IPR051043">
    <property type="entry name" value="Sulfatase_Mod_Factor_Kinase"/>
</dbReference>
<reference evidence="4 5" key="1">
    <citation type="submission" date="2019-01" db="EMBL/GenBank/DDBJ databases">
        <authorList>
            <person name="Chen W.-M."/>
        </authorList>
    </citation>
    <scope>NUCLEOTIDE SEQUENCE [LARGE SCALE GENOMIC DNA]</scope>
    <source>
        <strain evidence="4 5">FSY-15</strain>
    </source>
</reference>
<dbReference type="PANTHER" id="PTHR23150:SF19">
    <property type="entry name" value="FORMYLGLYCINE-GENERATING ENZYME"/>
    <property type="match status" value="1"/>
</dbReference>
<dbReference type="OrthoDB" id="1491336at2"/>
<accession>A0A437PNA4</accession>
<organism evidence="4 5">
    <name type="scientific">Sandaracinomonas limnophila</name>
    <dbReference type="NCBI Taxonomy" id="1862386"/>
    <lineage>
        <taxon>Bacteria</taxon>
        <taxon>Pseudomonadati</taxon>
        <taxon>Bacteroidota</taxon>
        <taxon>Cytophagia</taxon>
        <taxon>Cytophagales</taxon>
        <taxon>Flectobacillaceae</taxon>
        <taxon>Sandaracinomonas</taxon>
    </lineage>
</organism>
<evidence type="ECO:0000259" key="3">
    <source>
        <dbReference type="Pfam" id="PF03781"/>
    </source>
</evidence>
<dbReference type="Gene3D" id="3.90.1580.10">
    <property type="entry name" value="paralog of FGE (formylglycine-generating enzyme)"/>
    <property type="match status" value="1"/>
</dbReference>
<feature type="domain" description="Sulfatase-modifying factor enzyme-like" evidence="3">
    <location>
        <begin position="90"/>
        <end position="369"/>
    </location>
</feature>
<dbReference type="Pfam" id="PF03781">
    <property type="entry name" value="FGE-sulfatase"/>
    <property type="match status" value="1"/>
</dbReference>
<dbReference type="PANTHER" id="PTHR23150">
    <property type="entry name" value="SULFATASE MODIFYING FACTOR 1, 2"/>
    <property type="match status" value="1"/>
</dbReference>
<dbReference type="Proteomes" id="UP000282832">
    <property type="component" value="Unassembled WGS sequence"/>
</dbReference>
<dbReference type="InterPro" id="IPR042095">
    <property type="entry name" value="SUMF_sf"/>
</dbReference>
<dbReference type="GO" id="GO:0120147">
    <property type="term" value="F:formylglycine-generating oxidase activity"/>
    <property type="evidence" value="ECO:0007669"/>
    <property type="project" value="TreeGrafter"/>
</dbReference>
<keyword evidence="2" id="KW-0732">Signal</keyword>
<evidence type="ECO:0000313" key="4">
    <source>
        <dbReference type="EMBL" id="RVU23534.1"/>
    </source>
</evidence>
<dbReference type="SUPFAM" id="SSF56436">
    <property type="entry name" value="C-type lectin-like"/>
    <property type="match status" value="1"/>
</dbReference>
<feature type="signal peptide" evidence="2">
    <location>
        <begin position="1"/>
        <end position="28"/>
    </location>
</feature>
<comment type="caution">
    <text evidence="4">The sequence shown here is derived from an EMBL/GenBank/DDBJ whole genome shotgun (WGS) entry which is preliminary data.</text>
</comment>
<dbReference type="InterPro" id="IPR005532">
    <property type="entry name" value="SUMF_dom"/>
</dbReference>
<sequence>MKLNLLKGSVCGLVFAILFLGSPTTSNAQLFGKKKSEDKGKTLSSTKGKEKKKGGGIFSFKKLGKEGPGIEYGEIVATERKGWSQPTPYGMVLVPSGSYMMGQADEDITHSAVNFNKRVTVSAFFMDDTEITNHEYRQFTNTLFKDSLQVLGEEKILSEYYPDTTVWKKDFTYHNGDPMLEYYFSSPAYDMYPVVGVSWTAAKYFCLWRSNMLNDYRKKQGMFMLPRFELPSESEWEWAARGGKIGAKYPWGGPYLTMCVGCELANFKPHRGNYDSDGYSYTAPANSYNPNEFGLYNMSGNVAEWCIDAYSDNVVAVSWDLNTVNNDPENPKKVIRGGSWKDVGYYLETGTRAYELENQKRSYIGFRCMMRYLGRPKN</sequence>
<keyword evidence="5" id="KW-1185">Reference proteome</keyword>
<evidence type="ECO:0000256" key="2">
    <source>
        <dbReference type="SAM" id="SignalP"/>
    </source>
</evidence>
<dbReference type="InterPro" id="IPR016187">
    <property type="entry name" value="CTDL_fold"/>
</dbReference>
<dbReference type="AlphaFoldDB" id="A0A437PNA4"/>
<dbReference type="EMBL" id="SACY01000005">
    <property type="protein sequence ID" value="RVU23534.1"/>
    <property type="molecule type" value="Genomic_DNA"/>
</dbReference>
<feature type="region of interest" description="Disordered" evidence="1">
    <location>
        <begin position="33"/>
        <end position="53"/>
    </location>
</feature>
<protein>
    <submittedName>
        <fullName evidence="4">Gliding motility protein</fullName>
    </submittedName>
</protein>
<evidence type="ECO:0000313" key="5">
    <source>
        <dbReference type="Proteomes" id="UP000282832"/>
    </source>
</evidence>
<feature type="chain" id="PRO_5019094903" evidence="2">
    <location>
        <begin position="29"/>
        <end position="378"/>
    </location>
</feature>
<gene>
    <name evidence="4" type="ORF">EOJ36_10675</name>
</gene>
<name>A0A437PNA4_9BACT</name>
<proteinExistence type="predicted"/>
<dbReference type="RefSeq" id="WP_127805192.1">
    <property type="nucleotide sequence ID" value="NZ_SACY01000005.1"/>
</dbReference>
<evidence type="ECO:0000256" key="1">
    <source>
        <dbReference type="SAM" id="MobiDB-lite"/>
    </source>
</evidence>